<accession>U2RBX4</accession>
<evidence type="ECO:0000313" key="2">
    <source>
        <dbReference type="EMBL" id="ERK72750.1"/>
    </source>
</evidence>
<gene>
    <name evidence="2" type="ORF">N136_00904</name>
</gene>
<name>U2RBX4_LEIAQ</name>
<evidence type="ECO:0000313" key="3">
    <source>
        <dbReference type="Proteomes" id="UP000016605"/>
    </source>
</evidence>
<feature type="region of interest" description="Disordered" evidence="1">
    <location>
        <begin position="33"/>
        <end position="58"/>
    </location>
</feature>
<dbReference type="EMBL" id="AWVQ01000092">
    <property type="protein sequence ID" value="ERK72750.1"/>
    <property type="molecule type" value="Genomic_DNA"/>
</dbReference>
<dbReference type="HOGENOM" id="CLU_2973952_0_0_11"/>
<proteinExistence type="predicted"/>
<sequence length="58" mass="6380">MCRSSPSTGYPSAEVQWSGRRRCKRRLANCPDSASEKRAWCAGPLPSGRISRSRQGPS</sequence>
<dbReference type="AlphaFoldDB" id="U2RBX4"/>
<comment type="caution">
    <text evidence="2">The sequence shown here is derived from an EMBL/GenBank/DDBJ whole genome shotgun (WGS) entry which is preliminary data.</text>
</comment>
<protein>
    <submittedName>
        <fullName evidence="2">Uncharacterized protein</fullName>
    </submittedName>
</protein>
<evidence type="ECO:0000256" key="1">
    <source>
        <dbReference type="SAM" id="MobiDB-lite"/>
    </source>
</evidence>
<reference evidence="2 3" key="1">
    <citation type="submission" date="2013-08" db="EMBL/GenBank/DDBJ databases">
        <authorList>
            <person name="Weinstock G."/>
            <person name="Sodergren E."/>
            <person name="Wylie T."/>
            <person name="Fulton L."/>
            <person name="Fulton R."/>
            <person name="Fronick C."/>
            <person name="O'Laughlin M."/>
            <person name="Godfrey J."/>
            <person name="Miner T."/>
            <person name="Herter B."/>
            <person name="Appelbaum E."/>
            <person name="Cordes M."/>
            <person name="Lek S."/>
            <person name="Wollam A."/>
            <person name="Pepin K.H."/>
            <person name="Palsikar V.B."/>
            <person name="Mitreva M."/>
            <person name="Wilson R.K."/>
        </authorList>
    </citation>
    <scope>NUCLEOTIDE SEQUENCE [LARGE SCALE GENOMIC DNA]</scope>
    <source>
        <strain evidence="2 3">ATCC 14665</strain>
    </source>
</reference>
<dbReference type="Proteomes" id="UP000016605">
    <property type="component" value="Unassembled WGS sequence"/>
</dbReference>
<organism evidence="2 3">
    <name type="scientific">Leifsonia aquatica ATCC 14665</name>
    <dbReference type="NCBI Taxonomy" id="1358026"/>
    <lineage>
        <taxon>Bacteria</taxon>
        <taxon>Bacillati</taxon>
        <taxon>Actinomycetota</taxon>
        <taxon>Actinomycetes</taxon>
        <taxon>Micrococcales</taxon>
        <taxon>Microbacteriaceae</taxon>
        <taxon>Leifsonia</taxon>
    </lineage>
</organism>